<gene>
    <name evidence="1" type="ORF">V2W30_31675</name>
</gene>
<organism evidence="1 2">
    <name type="scientific">Streptomyces citrinus</name>
    <dbReference type="NCBI Taxonomy" id="3118173"/>
    <lineage>
        <taxon>Bacteria</taxon>
        <taxon>Bacillati</taxon>
        <taxon>Actinomycetota</taxon>
        <taxon>Actinomycetes</taxon>
        <taxon>Kitasatosporales</taxon>
        <taxon>Streptomycetaceae</taxon>
        <taxon>Streptomyces</taxon>
    </lineage>
</organism>
<dbReference type="Proteomes" id="UP001432251">
    <property type="component" value="Chromosome"/>
</dbReference>
<name>A0ACD5AJM2_9ACTN</name>
<sequence length="370" mass="40910">MHGRATGRPVSPGGWAPPHPETVLEGWFVLLLDLEDFGPRERADAFRHAMTADSVPNEIVHEEGEKGISARIEGWRVGSLDLFDMRSSGLEVRRTARHVRHHRDRPVVSVSLQTQGIHRAEQAGTRSTLGPQDICVFHELAPRVYGWSGRGASQALTVDAEHLGLPVDTVTRASVRLRSSPVHDLLFGHLRSLFRNPGRLETDPGAGALANATADLVRALLTSAAHDERDRRVREAMDNSLATRIMAYARRHLTDPDLGPERIAAAHAVSKRQLYVVLGRAGIRLEQWLIAERLEASCRLLASPRHAALPVSAVAARCGFTSPSHFTRRFRAAYGTTPSEWRRLRTRPADQRSIQSMTAGLTGRRTVREG</sequence>
<keyword evidence="2" id="KW-1185">Reference proteome</keyword>
<dbReference type="EMBL" id="CP146022">
    <property type="protein sequence ID" value="WWQ67446.1"/>
    <property type="molecule type" value="Genomic_DNA"/>
</dbReference>
<accession>A0ACD5AJM2</accession>
<protein>
    <submittedName>
        <fullName evidence="1">Helix-turn-helix domain-containing protein</fullName>
    </submittedName>
</protein>
<evidence type="ECO:0000313" key="1">
    <source>
        <dbReference type="EMBL" id="WWQ67446.1"/>
    </source>
</evidence>
<proteinExistence type="predicted"/>
<reference evidence="1" key="1">
    <citation type="journal article" date="2025" name="Int. J. Syst. Evol. Microbiol.">
        <title>Streptomyces citrinus sp. nov., with yellow diffusible pigment.</title>
        <authorList>
            <person name="He Y."/>
            <person name="Yang E."/>
            <person name="Xu J."/>
            <person name="Sun Y."/>
            <person name="Sun L."/>
        </authorList>
    </citation>
    <scope>NUCLEOTIDE SEQUENCE</scope>
    <source>
        <strain evidence="1">Q6</strain>
    </source>
</reference>
<evidence type="ECO:0000313" key="2">
    <source>
        <dbReference type="Proteomes" id="UP001432251"/>
    </source>
</evidence>